<dbReference type="Proteomes" id="UP001310022">
    <property type="component" value="Unassembled WGS sequence"/>
</dbReference>
<gene>
    <name evidence="1" type="ORF">PEDI_12140</name>
</gene>
<organism evidence="1 2">
    <name type="scientific">Persicobacter diffluens</name>
    <dbReference type="NCBI Taxonomy" id="981"/>
    <lineage>
        <taxon>Bacteria</taxon>
        <taxon>Pseudomonadati</taxon>
        <taxon>Bacteroidota</taxon>
        <taxon>Cytophagia</taxon>
        <taxon>Cytophagales</taxon>
        <taxon>Persicobacteraceae</taxon>
        <taxon>Persicobacter</taxon>
    </lineage>
</organism>
<proteinExistence type="predicted"/>
<name>A0AAN4VXE5_9BACT</name>
<comment type="caution">
    <text evidence="1">The sequence shown here is derived from an EMBL/GenBank/DDBJ whole genome shotgun (WGS) entry which is preliminary data.</text>
</comment>
<evidence type="ECO:0000313" key="1">
    <source>
        <dbReference type="EMBL" id="GJM60662.1"/>
    </source>
</evidence>
<evidence type="ECO:0000313" key="2">
    <source>
        <dbReference type="Proteomes" id="UP001310022"/>
    </source>
</evidence>
<protein>
    <submittedName>
        <fullName evidence="1">Uncharacterized protein</fullName>
    </submittedName>
</protein>
<accession>A0AAN4VXE5</accession>
<reference evidence="1 2" key="1">
    <citation type="submission" date="2021-12" db="EMBL/GenBank/DDBJ databases">
        <title>Genome sequencing of bacteria with rrn-lacking chromosome and rrn-plasmid.</title>
        <authorList>
            <person name="Anda M."/>
            <person name="Iwasaki W."/>
        </authorList>
    </citation>
    <scope>NUCLEOTIDE SEQUENCE [LARGE SCALE GENOMIC DNA]</scope>
    <source>
        <strain evidence="1 2">NBRC 15940</strain>
    </source>
</reference>
<dbReference type="EMBL" id="BQKE01000001">
    <property type="protein sequence ID" value="GJM60662.1"/>
    <property type="molecule type" value="Genomic_DNA"/>
</dbReference>
<sequence length="140" mass="16956">MLLFDEPFARIEINPRHKAIELIWKRDFHTSEYHKTVEFAFQALAKYKVSRWISDFRLLERQPQIKNVHIPLNKNKLIKIPTIEMVFIAGTKPTHIEYCVMIADQLERTFPNLTIKIVNHRRNENRWFTHLFSHFHSIDF</sequence>
<dbReference type="AlphaFoldDB" id="A0AAN4VXE5"/>
<keyword evidence="2" id="KW-1185">Reference proteome</keyword>